<reference evidence="1 2" key="1">
    <citation type="journal article" date="2016" name="Nat. Commun.">
        <title>Thousands of microbial genomes shed light on interconnected biogeochemical processes in an aquifer system.</title>
        <authorList>
            <person name="Anantharaman K."/>
            <person name="Brown C.T."/>
            <person name="Hug L.A."/>
            <person name="Sharon I."/>
            <person name="Castelle C.J."/>
            <person name="Probst A.J."/>
            <person name="Thomas B.C."/>
            <person name="Singh A."/>
            <person name="Wilkins M.J."/>
            <person name="Karaoz U."/>
            <person name="Brodie E.L."/>
            <person name="Williams K.H."/>
            <person name="Hubbard S.S."/>
            <person name="Banfield J.F."/>
        </authorList>
    </citation>
    <scope>NUCLEOTIDE SEQUENCE [LARGE SCALE GENOMIC DNA]</scope>
</reference>
<accession>A0A1F5KHG4</accession>
<evidence type="ECO:0000313" key="2">
    <source>
        <dbReference type="Proteomes" id="UP000177328"/>
    </source>
</evidence>
<dbReference type="EMBL" id="MFDD01000013">
    <property type="protein sequence ID" value="OGE40245.1"/>
    <property type="molecule type" value="Genomic_DNA"/>
</dbReference>
<gene>
    <name evidence="1" type="ORF">A3D25_05195</name>
</gene>
<comment type="caution">
    <text evidence="1">The sequence shown here is derived from an EMBL/GenBank/DDBJ whole genome shotgun (WGS) entry which is preliminary data.</text>
</comment>
<protein>
    <submittedName>
        <fullName evidence="1">Uncharacterized protein</fullName>
    </submittedName>
</protein>
<name>A0A1F5KHG4_9BACT</name>
<sequence length="63" mass="7223">MNNYLIFDTYIDLSSPAKMGTKKEIKISEKRKYGLLQIYPDKSGRSYNQEVIPLPNVANTAKK</sequence>
<organism evidence="1 2">
    <name type="scientific">Candidatus Daviesbacteria bacterium RIFCSPHIGHO2_02_FULL_43_12</name>
    <dbReference type="NCBI Taxonomy" id="1797776"/>
    <lineage>
        <taxon>Bacteria</taxon>
        <taxon>Candidatus Daviesiibacteriota</taxon>
    </lineage>
</organism>
<proteinExistence type="predicted"/>
<dbReference type="Proteomes" id="UP000177328">
    <property type="component" value="Unassembled WGS sequence"/>
</dbReference>
<evidence type="ECO:0000313" key="1">
    <source>
        <dbReference type="EMBL" id="OGE40245.1"/>
    </source>
</evidence>
<dbReference type="AlphaFoldDB" id="A0A1F5KHG4"/>